<dbReference type="Gene3D" id="3.40.630.30">
    <property type="match status" value="1"/>
</dbReference>
<evidence type="ECO:0000313" key="4">
    <source>
        <dbReference type="EMBL" id="WZN45912.1"/>
    </source>
</evidence>
<dbReference type="PANTHER" id="PTHR43877:SF2">
    <property type="entry name" value="AMINOALKYLPHOSPHONATE N-ACETYLTRANSFERASE-RELATED"/>
    <property type="match status" value="1"/>
</dbReference>
<proteinExistence type="predicted"/>
<dbReference type="Proteomes" id="UP001449657">
    <property type="component" value="Chromosome"/>
</dbReference>
<organism evidence="4 5">
    <name type="scientific">Chitinophaga caseinilytica</name>
    <dbReference type="NCBI Taxonomy" id="2267521"/>
    <lineage>
        <taxon>Bacteria</taxon>
        <taxon>Pseudomonadati</taxon>
        <taxon>Bacteroidota</taxon>
        <taxon>Chitinophagia</taxon>
        <taxon>Chitinophagales</taxon>
        <taxon>Chitinophagaceae</taxon>
        <taxon>Chitinophaga</taxon>
    </lineage>
</organism>
<reference evidence="4 5" key="1">
    <citation type="submission" date="2024-03" db="EMBL/GenBank/DDBJ databases">
        <title>Chitinophaga caseinilytica sp. nov., a casein hydrolysing bacterium isolated from forest soil.</title>
        <authorList>
            <person name="Lee D.S."/>
            <person name="Han D.M."/>
            <person name="Baek J.H."/>
            <person name="Choi D.G."/>
            <person name="Jeon J.H."/>
            <person name="Jeon C.O."/>
        </authorList>
    </citation>
    <scope>NUCLEOTIDE SEQUENCE [LARGE SCALE GENOMIC DNA]</scope>
    <source>
        <strain evidence="4 5">KACC 19118</strain>
    </source>
</reference>
<dbReference type="PROSITE" id="PS51186">
    <property type="entry name" value="GNAT"/>
    <property type="match status" value="1"/>
</dbReference>
<sequence>MAPISHEIMTAAQAPLLAQIDRSEVIDLLYEMRNGELTANETHIDCASWDADALRELQERYKATLDAGGFATGAFSNGVLVGFGVLGHRWIGEAGNQLAVELMYVSRGFRRRGIGTQILERLAGEARKRGAAYLYVSSTETRSAVSFYRRNGSALAAKPDEALFSKEPKDIHMIIRL</sequence>
<accession>A0ABZ2Z2W4</accession>
<dbReference type="RefSeq" id="WP_341840653.1">
    <property type="nucleotide sequence ID" value="NZ_CP149792.1"/>
</dbReference>
<keyword evidence="2" id="KW-0012">Acyltransferase</keyword>
<protein>
    <submittedName>
        <fullName evidence="4">GNAT family N-acetyltransferase</fullName>
    </submittedName>
</protein>
<name>A0ABZ2Z2W4_9BACT</name>
<feature type="domain" description="N-acetyltransferase" evidence="3">
    <location>
        <begin position="15"/>
        <end position="177"/>
    </location>
</feature>
<dbReference type="SUPFAM" id="SSF55729">
    <property type="entry name" value="Acyl-CoA N-acyltransferases (Nat)"/>
    <property type="match status" value="1"/>
</dbReference>
<evidence type="ECO:0000256" key="2">
    <source>
        <dbReference type="ARBA" id="ARBA00023315"/>
    </source>
</evidence>
<evidence type="ECO:0000313" key="5">
    <source>
        <dbReference type="Proteomes" id="UP001449657"/>
    </source>
</evidence>
<dbReference type="Pfam" id="PF00583">
    <property type="entry name" value="Acetyltransf_1"/>
    <property type="match status" value="1"/>
</dbReference>
<dbReference type="CDD" id="cd04301">
    <property type="entry name" value="NAT_SF"/>
    <property type="match status" value="1"/>
</dbReference>
<dbReference type="InterPro" id="IPR016181">
    <property type="entry name" value="Acyl_CoA_acyltransferase"/>
</dbReference>
<gene>
    <name evidence="4" type="ORF">WJU22_23730</name>
</gene>
<dbReference type="EMBL" id="CP150096">
    <property type="protein sequence ID" value="WZN45912.1"/>
    <property type="molecule type" value="Genomic_DNA"/>
</dbReference>
<keyword evidence="5" id="KW-1185">Reference proteome</keyword>
<dbReference type="PANTHER" id="PTHR43877">
    <property type="entry name" value="AMINOALKYLPHOSPHONATE N-ACETYLTRANSFERASE-RELATED-RELATED"/>
    <property type="match status" value="1"/>
</dbReference>
<dbReference type="InterPro" id="IPR050832">
    <property type="entry name" value="Bact_Acetyltransf"/>
</dbReference>
<dbReference type="InterPro" id="IPR000182">
    <property type="entry name" value="GNAT_dom"/>
</dbReference>
<keyword evidence="1" id="KW-0808">Transferase</keyword>
<evidence type="ECO:0000256" key="1">
    <source>
        <dbReference type="ARBA" id="ARBA00022679"/>
    </source>
</evidence>
<evidence type="ECO:0000259" key="3">
    <source>
        <dbReference type="PROSITE" id="PS51186"/>
    </source>
</evidence>